<dbReference type="Pfam" id="PF09587">
    <property type="entry name" value="PGA_cap"/>
    <property type="match status" value="1"/>
</dbReference>
<name>A0ABN1DXZ3_9ACTN</name>
<dbReference type="SMART" id="SM00854">
    <property type="entry name" value="PGA_cap"/>
    <property type="match status" value="1"/>
</dbReference>
<dbReference type="SUPFAM" id="SSF56300">
    <property type="entry name" value="Metallo-dependent phosphatases"/>
    <property type="match status" value="1"/>
</dbReference>
<protein>
    <submittedName>
        <fullName evidence="3">CapA family protein</fullName>
    </submittedName>
</protein>
<accession>A0ABN1DXZ3</accession>
<proteinExistence type="inferred from homology"/>
<dbReference type="EMBL" id="BAAAHD010000016">
    <property type="protein sequence ID" value="GAA0555010.1"/>
    <property type="molecule type" value="Genomic_DNA"/>
</dbReference>
<evidence type="ECO:0000259" key="2">
    <source>
        <dbReference type="SMART" id="SM00854"/>
    </source>
</evidence>
<evidence type="ECO:0000313" key="4">
    <source>
        <dbReference type="Proteomes" id="UP001501427"/>
    </source>
</evidence>
<dbReference type="Proteomes" id="UP001501427">
    <property type="component" value="Unassembled WGS sequence"/>
</dbReference>
<dbReference type="PANTHER" id="PTHR33393">
    <property type="entry name" value="POLYGLUTAMINE SYNTHESIS ACCESSORY PROTEIN RV0574C-RELATED"/>
    <property type="match status" value="1"/>
</dbReference>
<comment type="similarity">
    <text evidence="1">Belongs to the CapA family.</text>
</comment>
<dbReference type="CDD" id="cd07381">
    <property type="entry name" value="MPP_CapA"/>
    <property type="match status" value="1"/>
</dbReference>
<feature type="domain" description="Capsule synthesis protein CapA" evidence="2">
    <location>
        <begin position="14"/>
        <end position="255"/>
    </location>
</feature>
<reference evidence="3 4" key="1">
    <citation type="journal article" date="2019" name="Int. J. Syst. Evol. Microbiol.">
        <title>The Global Catalogue of Microorganisms (GCM) 10K type strain sequencing project: providing services to taxonomists for standard genome sequencing and annotation.</title>
        <authorList>
            <consortium name="The Broad Institute Genomics Platform"/>
            <consortium name="The Broad Institute Genome Sequencing Center for Infectious Disease"/>
            <person name="Wu L."/>
            <person name="Ma J."/>
        </authorList>
    </citation>
    <scope>NUCLEOTIDE SEQUENCE [LARGE SCALE GENOMIC DNA]</scope>
    <source>
        <strain evidence="3 4">JCM 10667</strain>
    </source>
</reference>
<organism evidence="3 4">
    <name type="scientific">Actinomadura livida</name>
    <dbReference type="NCBI Taxonomy" id="79909"/>
    <lineage>
        <taxon>Bacteria</taxon>
        <taxon>Bacillati</taxon>
        <taxon>Actinomycetota</taxon>
        <taxon>Actinomycetes</taxon>
        <taxon>Streptosporangiales</taxon>
        <taxon>Thermomonosporaceae</taxon>
        <taxon>Actinomadura</taxon>
    </lineage>
</organism>
<dbReference type="InterPro" id="IPR019079">
    <property type="entry name" value="Capsule_synth_CapA"/>
</dbReference>
<dbReference type="InterPro" id="IPR029052">
    <property type="entry name" value="Metallo-depent_PP-like"/>
</dbReference>
<comment type="caution">
    <text evidence="3">The sequence shown here is derived from an EMBL/GenBank/DDBJ whole genome shotgun (WGS) entry which is preliminary data.</text>
</comment>
<gene>
    <name evidence="3" type="ORF">GCM10009546_16210</name>
</gene>
<dbReference type="PANTHER" id="PTHR33393:SF13">
    <property type="entry name" value="PGA BIOSYNTHESIS PROTEIN CAPA"/>
    <property type="match status" value="1"/>
</dbReference>
<dbReference type="Gene3D" id="3.60.21.10">
    <property type="match status" value="1"/>
</dbReference>
<sequence length="332" mass="35208">MWHCRRLGDPMVVTAALAGDTMLGRGVADEIAASGTHGLFSQGVRDVFAEADLAMVNLECCVSARGRRWDPVGKAFHFRAPPEAAEALADLGVDCVTLANNHALDYGPDALLDTLRHLAGAGIRAVGAGADLGEAREAAVLEARGARVAVVGITDHPADFAAAPARPGVAHAHLEKGVPRWLADRVRRLRAGNDAVVVLPHWGPNMTREPPYYVRRAAKELVDAGATLIAGSSAHVFHGAAPPVIFDMGDFIDDYAVSASLRNDLGLLFLVTLDDAGPSRIEAVPLRLDHARTRLAGGADHMWITWRLREACAAFGTSVTPEGDRLVIEVPS</sequence>
<evidence type="ECO:0000313" key="3">
    <source>
        <dbReference type="EMBL" id="GAA0555010.1"/>
    </source>
</evidence>
<dbReference type="InterPro" id="IPR052169">
    <property type="entry name" value="CW_Biosynth-Accessory"/>
</dbReference>
<evidence type="ECO:0000256" key="1">
    <source>
        <dbReference type="ARBA" id="ARBA00005662"/>
    </source>
</evidence>
<keyword evidence="4" id="KW-1185">Reference proteome</keyword>